<organism evidence="2">
    <name type="scientific">Billgrantia gudaonensis</name>
    <dbReference type="NCBI Taxonomy" id="376427"/>
    <lineage>
        <taxon>Bacteria</taxon>
        <taxon>Pseudomonadati</taxon>
        <taxon>Pseudomonadota</taxon>
        <taxon>Gammaproteobacteria</taxon>
        <taxon>Oceanospirillales</taxon>
        <taxon>Halomonadaceae</taxon>
        <taxon>Billgrantia</taxon>
    </lineage>
</organism>
<evidence type="ECO:0000313" key="2">
    <source>
        <dbReference type="EMBL" id="RUA22768.1"/>
    </source>
</evidence>
<name>A0A3S0NEZ4_9GAMM</name>
<dbReference type="AlphaFoldDB" id="A0A3S0NEZ4"/>
<proteinExistence type="predicted"/>
<reference evidence="2" key="1">
    <citation type="submission" date="2018-12" db="EMBL/GenBank/DDBJ databases">
        <authorList>
            <person name="Jadhav K."/>
            <person name="Kushwaha B."/>
            <person name="Jadhav I."/>
        </authorList>
    </citation>
    <scope>NUCLEOTIDE SEQUENCE [LARGE SCALE GENOMIC DNA]</scope>
    <source>
        <strain evidence="2">SBS 10</strain>
    </source>
</reference>
<protein>
    <submittedName>
        <fullName evidence="2">Uncharacterized protein</fullName>
    </submittedName>
</protein>
<gene>
    <name evidence="2" type="ORF">DSL92_04025</name>
</gene>
<dbReference type="EMBL" id="RXHI01000010">
    <property type="protein sequence ID" value="RUA22768.1"/>
    <property type="molecule type" value="Genomic_DNA"/>
</dbReference>
<comment type="caution">
    <text evidence="2">The sequence shown here is derived from an EMBL/GenBank/DDBJ whole genome shotgun (WGS) entry which is preliminary data.</text>
</comment>
<feature type="region of interest" description="Disordered" evidence="1">
    <location>
        <begin position="1"/>
        <end position="26"/>
    </location>
</feature>
<evidence type="ECO:0000256" key="1">
    <source>
        <dbReference type="SAM" id="MobiDB-lite"/>
    </source>
</evidence>
<accession>A0A3S0NEZ4</accession>
<sequence>MYRVGPIRPREPSTSEGDPGQRRAATPGRRQCFTLSITREVRQRVHTLSSALLVLDDETVAVKHLDGDRVAVHVTLVDADTDTARVAGLPERVRLITLGGGFAAGGRSSFGRGVATAVKEQVFYAHPDRGRAGSLADHAAADDGC</sequence>